<gene>
    <name evidence="2" type="ORF">AFUS01_LOCUS20352</name>
</gene>
<dbReference type="Proteomes" id="UP000708208">
    <property type="component" value="Unassembled WGS sequence"/>
</dbReference>
<proteinExistence type="predicted"/>
<evidence type="ECO:0000256" key="1">
    <source>
        <dbReference type="SAM" id="MobiDB-lite"/>
    </source>
</evidence>
<dbReference type="OrthoDB" id="10066767at2759"/>
<evidence type="ECO:0000313" key="2">
    <source>
        <dbReference type="EMBL" id="CAG7731781.1"/>
    </source>
</evidence>
<organism evidence="2 3">
    <name type="scientific">Allacma fusca</name>
    <dbReference type="NCBI Taxonomy" id="39272"/>
    <lineage>
        <taxon>Eukaryota</taxon>
        <taxon>Metazoa</taxon>
        <taxon>Ecdysozoa</taxon>
        <taxon>Arthropoda</taxon>
        <taxon>Hexapoda</taxon>
        <taxon>Collembola</taxon>
        <taxon>Symphypleona</taxon>
        <taxon>Sminthuridae</taxon>
        <taxon>Allacma</taxon>
    </lineage>
</organism>
<dbReference type="AlphaFoldDB" id="A0A8J2PC89"/>
<feature type="region of interest" description="Disordered" evidence="1">
    <location>
        <begin position="1"/>
        <end position="43"/>
    </location>
</feature>
<protein>
    <submittedName>
        <fullName evidence="2">Uncharacterized protein</fullName>
    </submittedName>
</protein>
<dbReference type="EMBL" id="CAJVCH010219724">
    <property type="protein sequence ID" value="CAG7731781.1"/>
    <property type="molecule type" value="Genomic_DNA"/>
</dbReference>
<sequence length="43" mass="4720">MAETVSGTRRSQRRLNLSPEMLGLATPRRGGRHGNGKEVTNID</sequence>
<comment type="caution">
    <text evidence="2">The sequence shown here is derived from an EMBL/GenBank/DDBJ whole genome shotgun (WGS) entry which is preliminary data.</text>
</comment>
<name>A0A8J2PC89_9HEXA</name>
<accession>A0A8J2PC89</accession>
<feature type="non-terminal residue" evidence="2">
    <location>
        <position position="43"/>
    </location>
</feature>
<reference evidence="2" key="1">
    <citation type="submission" date="2021-06" db="EMBL/GenBank/DDBJ databases">
        <authorList>
            <person name="Hodson N. C."/>
            <person name="Mongue J. A."/>
            <person name="Jaron S. K."/>
        </authorList>
    </citation>
    <scope>NUCLEOTIDE SEQUENCE</scope>
</reference>
<keyword evidence="3" id="KW-1185">Reference proteome</keyword>
<evidence type="ECO:0000313" key="3">
    <source>
        <dbReference type="Proteomes" id="UP000708208"/>
    </source>
</evidence>